<reference evidence="1" key="1">
    <citation type="submission" date="2020-03" db="EMBL/GenBank/DDBJ databases">
        <title>Castanea mollissima Vanexum genome sequencing.</title>
        <authorList>
            <person name="Staton M."/>
        </authorList>
    </citation>
    <scope>NUCLEOTIDE SEQUENCE</scope>
    <source>
        <tissue evidence="1">Leaf</tissue>
    </source>
</reference>
<gene>
    <name evidence="1" type="ORF">CMV_025940</name>
</gene>
<keyword evidence="2" id="KW-1185">Reference proteome</keyword>
<dbReference type="AlphaFoldDB" id="A0A8J4VAX3"/>
<comment type="caution">
    <text evidence="1">The sequence shown here is derived from an EMBL/GenBank/DDBJ whole genome shotgun (WGS) entry which is preliminary data.</text>
</comment>
<protein>
    <submittedName>
        <fullName evidence="1">Uncharacterized protein</fullName>
    </submittedName>
</protein>
<dbReference type="EMBL" id="JRKL02007193">
    <property type="protein sequence ID" value="KAF3948010.1"/>
    <property type="molecule type" value="Genomic_DNA"/>
</dbReference>
<dbReference type="Proteomes" id="UP000737018">
    <property type="component" value="Unassembled WGS sequence"/>
</dbReference>
<evidence type="ECO:0000313" key="1">
    <source>
        <dbReference type="EMBL" id="KAF3948010.1"/>
    </source>
</evidence>
<evidence type="ECO:0000313" key="2">
    <source>
        <dbReference type="Proteomes" id="UP000737018"/>
    </source>
</evidence>
<organism evidence="1 2">
    <name type="scientific">Castanea mollissima</name>
    <name type="common">Chinese chestnut</name>
    <dbReference type="NCBI Taxonomy" id="60419"/>
    <lineage>
        <taxon>Eukaryota</taxon>
        <taxon>Viridiplantae</taxon>
        <taxon>Streptophyta</taxon>
        <taxon>Embryophyta</taxon>
        <taxon>Tracheophyta</taxon>
        <taxon>Spermatophyta</taxon>
        <taxon>Magnoliopsida</taxon>
        <taxon>eudicotyledons</taxon>
        <taxon>Gunneridae</taxon>
        <taxon>Pentapetalae</taxon>
        <taxon>rosids</taxon>
        <taxon>fabids</taxon>
        <taxon>Fagales</taxon>
        <taxon>Fagaceae</taxon>
        <taxon>Castanea</taxon>
    </lineage>
</organism>
<accession>A0A8J4VAX3</accession>
<sequence length="153" mass="17563">MYKIGLSHKLSRTLWENCGDINDVLTENTGTKAIQGIVLKLHKQKEELRKQKVIGIKIEVYGTVSKPLLVKKCGLRMVYKKDTEDLNFDNSMAMAAEGYKAKRTRDELINFFLFVSETPSNLTRKKKEEIICLKACKHQNWKAFAAKHTGLLF</sequence>
<name>A0A8J4VAX3_9ROSI</name>
<proteinExistence type="predicted"/>